<dbReference type="GO" id="GO:0003677">
    <property type="term" value="F:DNA binding"/>
    <property type="evidence" value="ECO:0007669"/>
    <property type="project" value="UniProtKB-KW"/>
</dbReference>
<proteinExistence type="inferred from homology"/>
<dbReference type="EMBL" id="CP015961">
    <property type="protein sequence ID" value="ANI93493.1"/>
    <property type="molecule type" value="Genomic_DNA"/>
</dbReference>
<organism evidence="7 8">
    <name type="scientific">Dietzia timorensis</name>
    <dbReference type="NCBI Taxonomy" id="499555"/>
    <lineage>
        <taxon>Bacteria</taxon>
        <taxon>Bacillati</taxon>
        <taxon>Actinomycetota</taxon>
        <taxon>Actinomycetes</taxon>
        <taxon>Mycobacteriales</taxon>
        <taxon>Dietziaceae</taxon>
        <taxon>Dietzia</taxon>
    </lineage>
</organism>
<dbReference type="InterPro" id="IPR050807">
    <property type="entry name" value="TransReg_Diox_bact_type"/>
</dbReference>
<evidence type="ECO:0000313" key="8">
    <source>
        <dbReference type="Proteomes" id="UP000186104"/>
    </source>
</evidence>
<dbReference type="SUPFAM" id="SSF47413">
    <property type="entry name" value="lambda repressor-like DNA-binding domains"/>
    <property type="match status" value="1"/>
</dbReference>
<dbReference type="PANTHER" id="PTHR46797">
    <property type="entry name" value="HTH-TYPE TRANSCRIPTIONAL REGULATOR"/>
    <property type="match status" value="1"/>
</dbReference>
<feature type="region of interest" description="Disordered" evidence="5">
    <location>
        <begin position="150"/>
        <end position="175"/>
    </location>
</feature>
<accession>A0A173LNL6</accession>
<dbReference type="Proteomes" id="UP000186104">
    <property type="component" value="Chromosome"/>
</dbReference>
<comment type="similarity">
    <text evidence="1">Belongs to the short-chain fatty acyl-CoA assimilation regulator (ScfR) family.</text>
</comment>
<dbReference type="GO" id="GO:0005829">
    <property type="term" value="C:cytosol"/>
    <property type="evidence" value="ECO:0007669"/>
    <property type="project" value="TreeGrafter"/>
</dbReference>
<keyword evidence="8" id="KW-1185">Reference proteome</keyword>
<dbReference type="InterPro" id="IPR010982">
    <property type="entry name" value="Lambda_DNA-bd_dom_sf"/>
</dbReference>
<dbReference type="PIRSF" id="PIRSF019251">
    <property type="entry name" value="Rv0465c"/>
    <property type="match status" value="1"/>
</dbReference>
<gene>
    <name evidence="7" type="ORF">BJL86_2733</name>
</gene>
<protein>
    <submittedName>
        <fullName evidence="7">Putative HTH-type transcriptional regulator</fullName>
    </submittedName>
</protein>
<dbReference type="CDD" id="cd00093">
    <property type="entry name" value="HTH_XRE"/>
    <property type="match status" value="1"/>
</dbReference>
<dbReference type="Pfam" id="PF09856">
    <property type="entry name" value="ScfRs"/>
    <property type="match status" value="1"/>
</dbReference>
<dbReference type="AlphaFoldDB" id="A0A173LNL6"/>
<evidence type="ECO:0000256" key="2">
    <source>
        <dbReference type="ARBA" id="ARBA00023015"/>
    </source>
</evidence>
<dbReference type="STRING" id="499555.BJL86_2733"/>
<evidence type="ECO:0000256" key="3">
    <source>
        <dbReference type="ARBA" id="ARBA00023125"/>
    </source>
</evidence>
<dbReference type="InterPro" id="IPR018653">
    <property type="entry name" value="ScfR_C"/>
</dbReference>
<evidence type="ECO:0000256" key="5">
    <source>
        <dbReference type="SAM" id="MobiDB-lite"/>
    </source>
</evidence>
<dbReference type="InterPro" id="IPR010359">
    <property type="entry name" value="IrrE_HExxH"/>
</dbReference>
<keyword evidence="3" id="KW-0238">DNA-binding</keyword>
<name>A0A173LNL6_9ACTN</name>
<evidence type="ECO:0000256" key="1">
    <source>
        <dbReference type="ARBA" id="ARBA00007227"/>
    </source>
</evidence>
<dbReference type="PROSITE" id="PS50943">
    <property type="entry name" value="HTH_CROC1"/>
    <property type="match status" value="1"/>
</dbReference>
<dbReference type="Gene3D" id="1.10.260.40">
    <property type="entry name" value="lambda repressor-like DNA-binding domains"/>
    <property type="match status" value="1"/>
</dbReference>
<sequence length="508" mass="56435">MAVGRFRIALCRTIVGFMPKSFAGASLRALRQDQGLTQAAFAAQLGISSSYLNQLENNVRSLSSRVLTLIAEKYGVDLATMSSDADTRLIAQLTDALTETGQSEGVPTSEIVEMVRENPNMAKAFLSLYQQLGNTRQLLSIVAETRNALPKPGSVAESDLRASQNSRTSQLASTAMPHEEVRDYFAQRQNYIGSLDVAAEDLSTRIRMNRGDTRTVIGRRIETEHDVRVVRRVDLPDGVWHEFDPRTRRLELSAQLNRGQQSFRIATELAFLEHRELLNQLVDEASFSSPAARNLALRGLANYFAAAVLMPYGRFLESAEDFRYDIERLAAFYGTGYESVCHRLSTLQRPGSPGVPFSFVRVDRAGNMSKRQSASGFHFATSGGTCPLWNVYESFSSPGEINRQVAEMPDGRRYLWISRTVSTRSVRFGQARKTFAIGLGCEARHAHRTVYAQGLDLEDEDAATPIGIGCRLCERTNCPQRAFPPVSVDLKINAHRSSLSPYFLGDSR</sequence>
<dbReference type="InterPro" id="IPR001387">
    <property type="entry name" value="Cro/C1-type_HTH"/>
</dbReference>
<dbReference type="SMART" id="SM00530">
    <property type="entry name" value="HTH_XRE"/>
    <property type="match status" value="1"/>
</dbReference>
<dbReference type="GO" id="GO:0003700">
    <property type="term" value="F:DNA-binding transcription factor activity"/>
    <property type="evidence" value="ECO:0007669"/>
    <property type="project" value="TreeGrafter"/>
</dbReference>
<dbReference type="Pfam" id="PF06114">
    <property type="entry name" value="Peptidase_M78"/>
    <property type="match status" value="1"/>
</dbReference>
<dbReference type="KEGG" id="dtm:BJL86_2733"/>
<reference evidence="7 8" key="1">
    <citation type="submission" date="2016-06" db="EMBL/GenBank/DDBJ databases">
        <title>Complete genome sequence of a saline-alkali tolerant type strain Dietzia timorensis ID05-A0528T.</title>
        <authorList>
            <person name="Wu X."/>
        </authorList>
    </citation>
    <scope>NUCLEOTIDE SEQUENCE [LARGE SCALE GENOMIC DNA]</scope>
    <source>
        <strain evidence="7 8">ID05-A0528</strain>
    </source>
</reference>
<dbReference type="InterPro" id="IPR026281">
    <property type="entry name" value="HTH_RamB"/>
</dbReference>
<dbReference type="PANTHER" id="PTHR46797:SF23">
    <property type="entry name" value="HTH-TYPE TRANSCRIPTIONAL REGULATOR SUTR"/>
    <property type="match status" value="1"/>
</dbReference>
<keyword evidence="4" id="KW-0804">Transcription</keyword>
<evidence type="ECO:0000313" key="7">
    <source>
        <dbReference type="EMBL" id="ANI93493.1"/>
    </source>
</evidence>
<feature type="domain" description="HTH cro/C1-type" evidence="6">
    <location>
        <begin position="27"/>
        <end position="81"/>
    </location>
</feature>
<evidence type="ECO:0000256" key="4">
    <source>
        <dbReference type="ARBA" id="ARBA00023163"/>
    </source>
</evidence>
<keyword evidence="2" id="KW-0805">Transcription regulation</keyword>
<feature type="compositionally biased region" description="Polar residues" evidence="5">
    <location>
        <begin position="161"/>
        <end position="173"/>
    </location>
</feature>
<dbReference type="Pfam" id="PF01381">
    <property type="entry name" value="HTH_3"/>
    <property type="match status" value="1"/>
</dbReference>
<evidence type="ECO:0000259" key="6">
    <source>
        <dbReference type="PROSITE" id="PS50943"/>
    </source>
</evidence>